<reference evidence="2 3" key="1">
    <citation type="submission" date="2020-08" db="EMBL/GenBank/DDBJ databases">
        <title>Sequencing the genomes of 1000 actinobacteria strains.</title>
        <authorList>
            <person name="Klenk H.-P."/>
        </authorList>
    </citation>
    <scope>NUCLEOTIDE SEQUENCE [LARGE SCALE GENOMIC DNA]</scope>
    <source>
        <strain evidence="2 3">DSM 43851</strain>
    </source>
</reference>
<dbReference type="Proteomes" id="UP000585638">
    <property type="component" value="Unassembled WGS sequence"/>
</dbReference>
<dbReference type="RefSeq" id="WP_184862875.1">
    <property type="nucleotide sequence ID" value="NZ_BAAAWY010000003.1"/>
</dbReference>
<evidence type="ECO:0000313" key="3">
    <source>
        <dbReference type="Proteomes" id="UP000585638"/>
    </source>
</evidence>
<dbReference type="Pfam" id="PF08044">
    <property type="entry name" value="DUF1707"/>
    <property type="match status" value="1"/>
</dbReference>
<name>A0A7W9KGY6_9PSEU</name>
<dbReference type="AlphaFoldDB" id="A0A7W9KGY6"/>
<evidence type="ECO:0000259" key="1">
    <source>
        <dbReference type="Pfam" id="PF08044"/>
    </source>
</evidence>
<gene>
    <name evidence="2" type="ORF">BJ998_003451</name>
</gene>
<dbReference type="PANTHER" id="PTHR40763:SF5">
    <property type="entry name" value="MEMBRANE PROTEIN"/>
    <property type="match status" value="1"/>
</dbReference>
<dbReference type="InterPro" id="IPR012551">
    <property type="entry name" value="DUF1707_SHOCT-like"/>
</dbReference>
<proteinExistence type="predicted"/>
<sequence length="197" mass="20967">MTDEITPIDPANLRVSNVERERAGVLLQDALDQGMITIDEFGERSAIAASAKVRGELTAILADLPAAVQNGTVALTTPGAGAEAERPLELNAGMGNVNQVGEWIVPSRINARCSMGNVKIDFSEAICRHRDVWLHAECGWGNIKVLVPHGWTVVVESVSVGSGRLTNKVNSPGRPNLPVLHVEGSVSAGDIKIRYAD</sequence>
<keyword evidence="3" id="KW-1185">Reference proteome</keyword>
<organism evidence="2 3">
    <name type="scientific">Kutzneria kofuensis</name>
    <dbReference type="NCBI Taxonomy" id="103725"/>
    <lineage>
        <taxon>Bacteria</taxon>
        <taxon>Bacillati</taxon>
        <taxon>Actinomycetota</taxon>
        <taxon>Actinomycetes</taxon>
        <taxon>Pseudonocardiales</taxon>
        <taxon>Pseudonocardiaceae</taxon>
        <taxon>Kutzneria</taxon>
    </lineage>
</organism>
<dbReference type="EMBL" id="JACHIR010000001">
    <property type="protein sequence ID" value="MBB5892255.1"/>
    <property type="molecule type" value="Genomic_DNA"/>
</dbReference>
<feature type="domain" description="DUF1707" evidence="1">
    <location>
        <begin position="13"/>
        <end position="65"/>
    </location>
</feature>
<comment type="caution">
    <text evidence="2">The sequence shown here is derived from an EMBL/GenBank/DDBJ whole genome shotgun (WGS) entry which is preliminary data.</text>
</comment>
<evidence type="ECO:0000313" key="2">
    <source>
        <dbReference type="EMBL" id="MBB5892255.1"/>
    </source>
</evidence>
<dbReference type="PANTHER" id="PTHR40763">
    <property type="entry name" value="MEMBRANE PROTEIN-RELATED"/>
    <property type="match status" value="1"/>
</dbReference>
<protein>
    <recommendedName>
        <fullName evidence="1">DUF1707 domain-containing protein</fullName>
    </recommendedName>
</protein>
<accession>A0A7W9KGY6</accession>